<dbReference type="EC" id="3.2.1.23" evidence="3"/>
<sequence length="959" mass="107590">MNYLRLSARLAAVALSAVSALLATETKTLPLSGLGEPGEKPVFWDFKIDNGRRSGEWTTIRVPSCWETEGFGTFYYGIQGRGKPDTDPIIPKEQGTYRTKFTVPADWMGSAIRIVFEAAMTDTTVTINGQPAGPTHQGGFYRFHYDITSLVKIGAENTLEVLVAKESSNTSVNRAERRGDYWTFGGIYRPVWLEARPQQHIEWTAIDARADGSFSAHVHLGAPLPEKDISYVIAEVIDANDRPVGERLTARFDAGRQTAIIRGKFENPKTWTAETPHLYRVRFMFARASDGHSSNPERSRAFTGIDHTVTERFGFRTFEVRKNDGLYLNGTKIVMKGVNRHCFWPETGRTVTREQSYADARLIKAANMNAVRMAHYPPDRHFLEACDELGLYVLDELAGWQGFYDTPTGARLIGQIVRRDVNHPSILFWDNGNEGGWNTENDGEFAKWDPQNRPVLHPWAVHSDINTDHYEKYASTVKLSAGPQIFMPTEFLHGLYDGGIGAGFRDYWDVMGKSPTVAGGFFWVWSDEGVLRTDQGGRIDNFGNNAPDGMVGPHRELEGSYHAVKEIWSPVQVKLPAKWPKEFDGRVEVENHFNFTNLAECRFEIRWVTFGPWGKKETRESAGPEVKAIVLPSPDVPPGKTGTLVIPAVPQDRLVEALRLTAFDPQGRELWSWVSEINPPDYATVSLEGPAFSVRESIDELTVSVSSRTFTFDRATGLLKSVEIDGKMIPLTGGPRFFALRRKDRTFVDIAPPVMKLKGLTTMHGDDVVGVGVLVSYDEPSLQVEWALTPDGEIHLNYAYLLEGEFDVAGIRFDLADSTLKSKRWLGRGPYRVWQNRQEGGVFDLHEVAFNNPIPGQTYAYPEFKGFFRDWRWLTLETTAGRITVENASDTVPFFALGKIKSGEKDLITDWPDMGLAFLHAIPAIGTKFDFPELLGPQSQPAKLNGVQRGTLIFRFETE</sequence>
<dbReference type="InterPro" id="IPR006104">
    <property type="entry name" value="Glyco_hydro_2_N"/>
</dbReference>
<dbReference type="Pfam" id="PF02837">
    <property type="entry name" value="Glyco_hydro_2_N"/>
    <property type="match status" value="1"/>
</dbReference>
<keyword evidence="13" id="KW-1185">Reference proteome</keyword>
<dbReference type="PANTHER" id="PTHR46323:SF2">
    <property type="entry name" value="BETA-GALACTOSIDASE"/>
    <property type="match status" value="1"/>
</dbReference>
<dbReference type="InterPro" id="IPR011013">
    <property type="entry name" value="Gal_mutarotase_sf_dom"/>
</dbReference>
<comment type="catalytic activity">
    <reaction evidence="1">
        <text>Hydrolysis of terminal non-reducing beta-D-galactose residues in beta-D-galactosides.</text>
        <dbReference type="EC" id="3.2.1.23"/>
    </reaction>
</comment>
<dbReference type="Pfam" id="PF02929">
    <property type="entry name" value="Bgal_small_N"/>
    <property type="match status" value="1"/>
</dbReference>
<dbReference type="GO" id="GO:0009341">
    <property type="term" value="C:beta-galactosidase complex"/>
    <property type="evidence" value="ECO:0007669"/>
    <property type="project" value="InterPro"/>
</dbReference>
<dbReference type="GO" id="GO:0005990">
    <property type="term" value="P:lactose catabolic process"/>
    <property type="evidence" value="ECO:0007669"/>
    <property type="project" value="TreeGrafter"/>
</dbReference>
<dbReference type="InterPro" id="IPR036156">
    <property type="entry name" value="Beta-gal/glucu_dom_sf"/>
</dbReference>
<dbReference type="InterPro" id="IPR006103">
    <property type="entry name" value="Glyco_hydro_2_cat"/>
</dbReference>
<dbReference type="SUPFAM" id="SSF51445">
    <property type="entry name" value="(Trans)glycosidases"/>
    <property type="match status" value="1"/>
</dbReference>
<dbReference type="InterPro" id="IPR006101">
    <property type="entry name" value="Glyco_hydro_2"/>
</dbReference>
<accession>A0A290Q739</accession>
<evidence type="ECO:0000259" key="11">
    <source>
        <dbReference type="Pfam" id="PF02929"/>
    </source>
</evidence>
<dbReference type="PRINTS" id="PR00132">
    <property type="entry name" value="GLHYDRLASE2"/>
</dbReference>
<feature type="domain" description="Glycosyl hydrolases family 2 sugar binding" evidence="10">
    <location>
        <begin position="56"/>
        <end position="197"/>
    </location>
</feature>
<evidence type="ECO:0000259" key="8">
    <source>
        <dbReference type="Pfam" id="PF00703"/>
    </source>
</evidence>
<dbReference type="Gene3D" id="2.60.120.260">
    <property type="entry name" value="Galactose-binding domain-like"/>
    <property type="match status" value="1"/>
</dbReference>
<evidence type="ECO:0000256" key="6">
    <source>
        <dbReference type="ARBA" id="ARBA00032230"/>
    </source>
</evidence>
<evidence type="ECO:0000313" key="13">
    <source>
        <dbReference type="Proteomes" id="UP000217265"/>
    </source>
</evidence>
<dbReference type="Pfam" id="PF00703">
    <property type="entry name" value="Glyco_hydro_2"/>
    <property type="match status" value="1"/>
</dbReference>
<dbReference type="InterPro" id="IPR013783">
    <property type="entry name" value="Ig-like_fold"/>
</dbReference>
<dbReference type="Pfam" id="PF02836">
    <property type="entry name" value="Glyco_hydro_2_C"/>
    <property type="match status" value="1"/>
</dbReference>
<evidence type="ECO:0000256" key="3">
    <source>
        <dbReference type="ARBA" id="ARBA00012756"/>
    </source>
</evidence>
<comment type="similarity">
    <text evidence="2">Belongs to the glycosyl hydrolase 2 family.</text>
</comment>
<dbReference type="GO" id="GO:0030246">
    <property type="term" value="F:carbohydrate binding"/>
    <property type="evidence" value="ECO:0007669"/>
    <property type="project" value="InterPro"/>
</dbReference>
<dbReference type="SUPFAM" id="SSF74650">
    <property type="entry name" value="Galactose mutarotase-like"/>
    <property type="match status" value="1"/>
</dbReference>
<dbReference type="KEGG" id="vbh:CMV30_11115"/>
<dbReference type="GO" id="GO:0004565">
    <property type="term" value="F:beta-galactosidase activity"/>
    <property type="evidence" value="ECO:0007669"/>
    <property type="project" value="UniProtKB-EC"/>
</dbReference>
<evidence type="ECO:0000259" key="10">
    <source>
        <dbReference type="Pfam" id="PF02837"/>
    </source>
</evidence>
<dbReference type="AlphaFoldDB" id="A0A290Q739"/>
<dbReference type="SUPFAM" id="SSF49785">
    <property type="entry name" value="Galactose-binding domain-like"/>
    <property type="match status" value="1"/>
</dbReference>
<keyword evidence="7" id="KW-0732">Signal</keyword>
<gene>
    <name evidence="12" type="ORF">CMV30_11115</name>
</gene>
<keyword evidence="5" id="KW-0326">Glycosidase</keyword>
<dbReference type="InterPro" id="IPR014718">
    <property type="entry name" value="GH-type_carb-bd"/>
</dbReference>
<protein>
    <recommendedName>
        <fullName evidence="3">beta-galactosidase</fullName>
        <ecNumber evidence="3">3.2.1.23</ecNumber>
    </recommendedName>
    <alternativeName>
        <fullName evidence="6">Lactase</fullName>
    </alternativeName>
</protein>
<evidence type="ECO:0000313" key="12">
    <source>
        <dbReference type="EMBL" id="ATC64459.1"/>
    </source>
</evidence>
<feature type="domain" description="Glycoside hydrolase family 2 catalytic" evidence="9">
    <location>
        <begin position="320"/>
        <end position="535"/>
    </location>
</feature>
<keyword evidence="4 12" id="KW-0378">Hydrolase</keyword>
<dbReference type="EMBL" id="CP023344">
    <property type="protein sequence ID" value="ATC64459.1"/>
    <property type="molecule type" value="Genomic_DNA"/>
</dbReference>
<evidence type="ECO:0000256" key="2">
    <source>
        <dbReference type="ARBA" id="ARBA00007401"/>
    </source>
</evidence>
<dbReference type="SUPFAM" id="SSF49303">
    <property type="entry name" value="beta-Galactosidase/glucuronidase domain"/>
    <property type="match status" value="1"/>
</dbReference>
<evidence type="ECO:0000256" key="4">
    <source>
        <dbReference type="ARBA" id="ARBA00022801"/>
    </source>
</evidence>
<dbReference type="Gene3D" id="3.20.20.80">
    <property type="entry name" value="Glycosidases"/>
    <property type="match status" value="1"/>
</dbReference>
<evidence type="ECO:0000256" key="5">
    <source>
        <dbReference type="ARBA" id="ARBA00023295"/>
    </source>
</evidence>
<reference evidence="12 13" key="1">
    <citation type="submission" date="2017-09" db="EMBL/GenBank/DDBJ databases">
        <title>Complete genome sequence of Verrucomicrobial strain HZ-65, isolated from freshwater.</title>
        <authorList>
            <person name="Choi A."/>
        </authorList>
    </citation>
    <scope>NUCLEOTIDE SEQUENCE [LARGE SCALE GENOMIC DNA]</scope>
    <source>
        <strain evidence="12 13">HZ-65</strain>
    </source>
</reference>
<feature type="domain" description="Beta galactosidase small chain/" evidence="11">
    <location>
        <begin position="708"/>
        <end position="880"/>
    </location>
</feature>
<dbReference type="OrthoDB" id="9762066at2"/>
<feature type="domain" description="Glycoside hydrolase family 2 immunoglobulin-like beta-sandwich" evidence="8">
    <location>
        <begin position="201"/>
        <end position="287"/>
    </location>
</feature>
<feature type="chain" id="PRO_5013398549" description="beta-galactosidase" evidence="7">
    <location>
        <begin position="24"/>
        <end position="959"/>
    </location>
</feature>
<dbReference type="InterPro" id="IPR008979">
    <property type="entry name" value="Galactose-bd-like_sf"/>
</dbReference>
<evidence type="ECO:0000256" key="1">
    <source>
        <dbReference type="ARBA" id="ARBA00001412"/>
    </source>
</evidence>
<dbReference type="Proteomes" id="UP000217265">
    <property type="component" value="Chromosome"/>
</dbReference>
<evidence type="ECO:0000259" key="9">
    <source>
        <dbReference type="Pfam" id="PF02836"/>
    </source>
</evidence>
<name>A0A290Q739_9BACT</name>
<dbReference type="Gene3D" id="2.70.98.10">
    <property type="match status" value="1"/>
</dbReference>
<dbReference type="PANTHER" id="PTHR46323">
    <property type="entry name" value="BETA-GALACTOSIDASE"/>
    <property type="match status" value="1"/>
</dbReference>
<dbReference type="InterPro" id="IPR017853">
    <property type="entry name" value="GH"/>
</dbReference>
<dbReference type="Gene3D" id="2.60.40.10">
    <property type="entry name" value="Immunoglobulins"/>
    <property type="match status" value="1"/>
</dbReference>
<dbReference type="RefSeq" id="WP_096056091.1">
    <property type="nucleotide sequence ID" value="NZ_CP023344.1"/>
</dbReference>
<dbReference type="InterPro" id="IPR006102">
    <property type="entry name" value="Ig-like_GH2"/>
</dbReference>
<organism evidence="12 13">
    <name type="scientific">Nibricoccus aquaticus</name>
    <dbReference type="NCBI Taxonomy" id="2576891"/>
    <lineage>
        <taxon>Bacteria</taxon>
        <taxon>Pseudomonadati</taxon>
        <taxon>Verrucomicrobiota</taxon>
        <taxon>Opitutia</taxon>
        <taxon>Opitutales</taxon>
        <taxon>Opitutaceae</taxon>
        <taxon>Nibricoccus</taxon>
    </lineage>
</organism>
<dbReference type="InterPro" id="IPR004199">
    <property type="entry name" value="B-gal_small/dom_5"/>
</dbReference>
<proteinExistence type="inferred from homology"/>
<feature type="signal peptide" evidence="7">
    <location>
        <begin position="1"/>
        <end position="23"/>
    </location>
</feature>
<evidence type="ECO:0000256" key="7">
    <source>
        <dbReference type="SAM" id="SignalP"/>
    </source>
</evidence>
<dbReference type="InterPro" id="IPR050347">
    <property type="entry name" value="Bact_Beta-galactosidase"/>
</dbReference>